<keyword evidence="3" id="KW-1185">Reference proteome</keyword>
<accession>A0A0V0TC72</accession>
<feature type="region of interest" description="Disordered" evidence="1">
    <location>
        <begin position="1"/>
        <end position="28"/>
    </location>
</feature>
<sequence length="402" mass="46143">MDAEMDSVITNTGVSGSTLMKQEGSRGCSGKLCTNLDATEVIRTGEHAEGCRVDAYAFYHQQQLNELKRLAAGDPRPVLEIYDELASNASTSLETAADTHHFQPGGRICSLLPSRQQRNLDGVRLLAQSNCWCGDGTFKIVPSWYQQLFTLHVFLRRKLLPVVYCLTVRKDLPTYSRIFKYSIPKRKNLASKLILPVLRQVGRLGLRTDYMNNQEVRKKVKMLMALAFLPVHLAPAGFEIINVGMSGQLEALYQYFQQEWLPATKIKLWNVHGVSMRTNNHLEGWHSRMNKRARKHHLGFYQFLQLILDEQGKTETVVWQIDDGYTHGRGSVRRSAAYGVQQRRPDYFEEREINSDEAEDVENAHQMEKIISKTKFATYLRKMKDYVLHKQPQMPHQLSSLQ</sequence>
<reference evidence="2 3" key="1">
    <citation type="submission" date="2015-01" db="EMBL/GenBank/DDBJ databases">
        <title>Evolution of Trichinella species and genotypes.</title>
        <authorList>
            <person name="Korhonen P.K."/>
            <person name="Edoardo P."/>
            <person name="Giuseppe L.R."/>
            <person name="Gasser R.B."/>
        </authorList>
    </citation>
    <scope>NUCLEOTIDE SEQUENCE [LARGE SCALE GENOMIC DNA]</scope>
    <source>
        <strain evidence="2">ISS417</strain>
    </source>
</reference>
<dbReference type="AlphaFoldDB" id="A0A0V0TC72"/>
<name>A0A0V0TC72_9BILA</name>
<evidence type="ECO:0000313" key="2">
    <source>
        <dbReference type="EMBL" id="KRX36626.1"/>
    </source>
</evidence>
<dbReference type="STRING" id="144512.A0A0V0TC72"/>
<organism evidence="2 3">
    <name type="scientific">Trichinella murrelli</name>
    <dbReference type="NCBI Taxonomy" id="144512"/>
    <lineage>
        <taxon>Eukaryota</taxon>
        <taxon>Metazoa</taxon>
        <taxon>Ecdysozoa</taxon>
        <taxon>Nematoda</taxon>
        <taxon>Enoplea</taxon>
        <taxon>Dorylaimia</taxon>
        <taxon>Trichinellida</taxon>
        <taxon>Trichinellidae</taxon>
        <taxon>Trichinella</taxon>
    </lineage>
</organism>
<feature type="compositionally biased region" description="Polar residues" evidence="1">
    <location>
        <begin position="8"/>
        <end position="20"/>
    </location>
</feature>
<protein>
    <recommendedName>
        <fullName evidence="4">MULE transposase domain-containing protein</fullName>
    </recommendedName>
</protein>
<evidence type="ECO:0000313" key="3">
    <source>
        <dbReference type="Proteomes" id="UP000055048"/>
    </source>
</evidence>
<proteinExistence type="predicted"/>
<evidence type="ECO:0000256" key="1">
    <source>
        <dbReference type="SAM" id="MobiDB-lite"/>
    </source>
</evidence>
<comment type="caution">
    <text evidence="2">The sequence shown here is derived from an EMBL/GenBank/DDBJ whole genome shotgun (WGS) entry which is preliminary data.</text>
</comment>
<dbReference type="EMBL" id="JYDJ01000352">
    <property type="protein sequence ID" value="KRX36626.1"/>
    <property type="molecule type" value="Genomic_DNA"/>
</dbReference>
<gene>
    <name evidence="2" type="ORF">T05_657</name>
</gene>
<evidence type="ECO:0008006" key="4">
    <source>
        <dbReference type="Google" id="ProtNLM"/>
    </source>
</evidence>
<dbReference type="OrthoDB" id="5854292at2759"/>
<dbReference type="Proteomes" id="UP000055048">
    <property type="component" value="Unassembled WGS sequence"/>
</dbReference>